<dbReference type="EMBL" id="LSBJ02000004">
    <property type="protein sequence ID" value="OAQ65871.2"/>
    <property type="molecule type" value="Genomic_DNA"/>
</dbReference>
<evidence type="ECO:0000313" key="2">
    <source>
        <dbReference type="Proteomes" id="UP000078397"/>
    </source>
</evidence>
<dbReference type="KEGG" id="pchm:VFPPC_14251"/>
<dbReference type="Pfam" id="PF11017">
    <property type="entry name" value="DUF2855"/>
    <property type="match status" value="1"/>
</dbReference>
<keyword evidence="2" id="KW-1185">Reference proteome</keyword>
<dbReference type="Proteomes" id="UP000078397">
    <property type="component" value="Unassembled WGS sequence"/>
</dbReference>
<dbReference type="InterPro" id="IPR021276">
    <property type="entry name" value="DUF2855"/>
</dbReference>
<reference evidence="1 2" key="1">
    <citation type="journal article" date="2016" name="PLoS Pathog.">
        <title>Biosynthesis of antibiotic leucinostatins in bio-control fungus Purpureocillium lilacinum and their inhibition on phytophthora revealed by genome mining.</title>
        <authorList>
            <person name="Wang G."/>
            <person name="Liu Z."/>
            <person name="Lin R."/>
            <person name="Li E."/>
            <person name="Mao Z."/>
            <person name="Ling J."/>
            <person name="Yang Y."/>
            <person name="Yin W.B."/>
            <person name="Xie B."/>
        </authorList>
    </citation>
    <scope>NUCLEOTIDE SEQUENCE [LARGE SCALE GENOMIC DNA]</scope>
    <source>
        <strain evidence="1">170</strain>
    </source>
</reference>
<comment type="caution">
    <text evidence="1">The sequence shown here is derived from an EMBL/GenBank/DDBJ whole genome shotgun (WGS) entry which is preliminary data.</text>
</comment>
<dbReference type="OrthoDB" id="192702at2759"/>
<dbReference type="GeneID" id="28856014"/>
<name>A0A179FKY1_METCM</name>
<protein>
    <submittedName>
        <fullName evidence="1">Uncharacterized protein</fullName>
    </submittedName>
</protein>
<gene>
    <name evidence="1" type="ORF">VFPPC_14251</name>
</gene>
<dbReference type="AlphaFoldDB" id="A0A179FKY1"/>
<proteinExistence type="predicted"/>
<dbReference type="RefSeq" id="XP_022284350.1">
    <property type="nucleotide sequence ID" value="XM_022428907.1"/>
</dbReference>
<organism evidence="1 2">
    <name type="scientific">Pochonia chlamydosporia 170</name>
    <dbReference type="NCBI Taxonomy" id="1380566"/>
    <lineage>
        <taxon>Eukaryota</taxon>
        <taxon>Fungi</taxon>
        <taxon>Dikarya</taxon>
        <taxon>Ascomycota</taxon>
        <taxon>Pezizomycotina</taxon>
        <taxon>Sordariomycetes</taxon>
        <taxon>Hypocreomycetidae</taxon>
        <taxon>Hypocreales</taxon>
        <taxon>Clavicipitaceae</taxon>
        <taxon>Pochonia</taxon>
    </lineage>
</organism>
<sequence length="413" mass="45765">MDNIPEIQILDKERYFTQHIVSLPDSLPYPGLTPGYIRLRTKVLGLSASNLNVAKVAFLFNWWQAYPLPDSLPEPLSEPKTYGRTATWGYAEVLDSTVSFVSKGSYLYGYVPIGTLAFDVRVQQGEIPSHVIVTSDNRQHMPFYNRYIAYPASLKHDKVAQNKSVAYAVLIRIMFETAHLLGHFVFAQNPEDTLAPGLDALQWSAEKANLDDAVVIHLAPGSKAALCLAHILQEKTLGGKPKSIIGASSEFSKQFVLSTGLYDRVVSTDDDILEVLSHGDELHKLVLIDFGGREGIAHKWAAKLEPSCRNLVLLSVGGEISQVQSSAVLASVQDTPKDYHVRASLSHMRDRAVAMIGEEKYFTDLETKWKAFREIGIQGLRINWGTGMTDVKDKWERLASGQVKPSEGLVVSL</sequence>
<dbReference type="STRING" id="1380566.A0A179FKY1"/>
<evidence type="ECO:0000313" key="1">
    <source>
        <dbReference type="EMBL" id="OAQ65871.2"/>
    </source>
</evidence>
<accession>A0A179FKY1</accession>